<evidence type="ECO:0000256" key="4">
    <source>
        <dbReference type="ARBA" id="ARBA00023180"/>
    </source>
</evidence>
<dbReference type="EMBL" id="CAJVCH010128918">
    <property type="protein sequence ID" value="CAG7725958.1"/>
    <property type="molecule type" value="Genomic_DNA"/>
</dbReference>
<dbReference type="InterPro" id="IPR019819">
    <property type="entry name" value="Carboxylesterase_B_CS"/>
</dbReference>
<dbReference type="PANTHER" id="PTHR43142:SF1">
    <property type="entry name" value="CARBOXYLIC ESTER HYDROLASE"/>
    <property type="match status" value="1"/>
</dbReference>
<proteinExistence type="inferred from homology"/>
<feature type="chain" id="PRO_5035276891" description="Carboxylesterase type B domain-containing protein" evidence="6">
    <location>
        <begin position="20"/>
        <end position="673"/>
    </location>
</feature>
<feature type="compositionally biased region" description="Low complexity" evidence="5">
    <location>
        <begin position="413"/>
        <end position="422"/>
    </location>
</feature>
<reference evidence="8" key="1">
    <citation type="submission" date="2021-06" db="EMBL/GenBank/DDBJ databases">
        <authorList>
            <person name="Hodson N. C."/>
            <person name="Mongue J. A."/>
            <person name="Jaron S. K."/>
        </authorList>
    </citation>
    <scope>NUCLEOTIDE SEQUENCE</scope>
</reference>
<evidence type="ECO:0000256" key="3">
    <source>
        <dbReference type="ARBA" id="ARBA00022801"/>
    </source>
</evidence>
<dbReference type="PANTHER" id="PTHR43142">
    <property type="entry name" value="CARBOXYLIC ESTER HYDROLASE"/>
    <property type="match status" value="1"/>
</dbReference>
<comment type="caution">
    <text evidence="8">The sequence shown here is derived from an EMBL/GenBank/DDBJ whole genome shotgun (WGS) entry which is preliminary data.</text>
</comment>
<gene>
    <name evidence="8" type="ORF">AFUS01_LOCUS14894</name>
</gene>
<evidence type="ECO:0000256" key="1">
    <source>
        <dbReference type="ARBA" id="ARBA00005964"/>
    </source>
</evidence>
<protein>
    <recommendedName>
        <fullName evidence="7">Carboxylesterase type B domain-containing protein</fullName>
    </recommendedName>
</protein>
<comment type="similarity">
    <text evidence="1">Belongs to the type-B carboxylesterase/lipase family.</text>
</comment>
<dbReference type="OrthoDB" id="408631at2759"/>
<evidence type="ECO:0000313" key="8">
    <source>
        <dbReference type="EMBL" id="CAG7725958.1"/>
    </source>
</evidence>
<feature type="domain" description="Carboxylesterase type B" evidence="7">
    <location>
        <begin position="490"/>
        <end position="642"/>
    </location>
</feature>
<sequence>MKILLPFLAAFVFVELSSAADTPVIEITEGKIEGDDKESREDKAFFAYRGIPYAQKPTGSLRFEPPQPPSNWSGTKETEEYEKQCMQYDSFAKKVVGDEDCLYLNVFTPRFGDGISKKLLPVMVYIHGGFFMSGSANSYKPHYFMDHEVVVVTFNYRVGALGFLNTQDGLIRGNMGLKDQVMALKWVQRNIRKFGGDPTKVTLFGEGAGASSVHYHMLSPMSKGLFHRAISQSGTALNIYALQPRPVEAAQRLAKTLNCKATLNTTNISGIELLDNATSLVECLKKVDAKKIAEAHKETWSPLRHPLSVFLPSVEMTHKLANDTFLTEHPFSVIISGRQRRVPWMTGYNADEGLHVTSKIHNNKDLTDIVENSWNDYSGKFLVYDNSRSDITKALRQFYIENVASPEISQPPTTTTTTTTTTSRPPAQLYPSLPPLPNGLNRTVPISQHQPAVSPVVTPAPTTHNTSDHLVPPSPTYSLENFENNLINFEDKFSMVTRLFTDRFFASAVVQAIHIQSKYSPIYMYYNNYQGQFSFVDVYAGKTKEPVNSLQKAKTWFKTKILGRTVQQPKHLGVCHGDELPLLFKYSEGKVKEKTKDYNMSRDLVKLWLQFAAAESTLSFRNITWAPVEVSGQGINNVLQFSNYDQNVKILNHVFAETKPFWDQLPFLAPFQQ</sequence>
<evidence type="ECO:0000259" key="7">
    <source>
        <dbReference type="Pfam" id="PF00135"/>
    </source>
</evidence>
<feature type="domain" description="Carboxylesterase type B" evidence="7">
    <location>
        <begin position="22"/>
        <end position="406"/>
    </location>
</feature>
<evidence type="ECO:0000256" key="6">
    <source>
        <dbReference type="SAM" id="SignalP"/>
    </source>
</evidence>
<organism evidence="8 9">
    <name type="scientific">Allacma fusca</name>
    <dbReference type="NCBI Taxonomy" id="39272"/>
    <lineage>
        <taxon>Eukaryota</taxon>
        <taxon>Metazoa</taxon>
        <taxon>Ecdysozoa</taxon>
        <taxon>Arthropoda</taxon>
        <taxon>Hexapoda</taxon>
        <taxon>Collembola</taxon>
        <taxon>Symphypleona</taxon>
        <taxon>Sminthuridae</taxon>
        <taxon>Allacma</taxon>
    </lineage>
</organism>
<feature type="region of interest" description="Disordered" evidence="5">
    <location>
        <begin position="406"/>
        <end position="430"/>
    </location>
</feature>
<dbReference type="Pfam" id="PF00135">
    <property type="entry name" value="COesterase"/>
    <property type="match status" value="2"/>
</dbReference>
<keyword evidence="4" id="KW-0325">Glycoprotein</keyword>
<dbReference type="PROSITE" id="PS00941">
    <property type="entry name" value="CARBOXYLESTERASE_B_2"/>
    <property type="match status" value="1"/>
</dbReference>
<accession>A0A8J2NTW8</accession>
<dbReference type="AlphaFoldDB" id="A0A8J2NTW8"/>
<dbReference type="Proteomes" id="UP000708208">
    <property type="component" value="Unassembled WGS sequence"/>
</dbReference>
<evidence type="ECO:0000256" key="5">
    <source>
        <dbReference type="SAM" id="MobiDB-lite"/>
    </source>
</evidence>
<dbReference type="InterPro" id="IPR002018">
    <property type="entry name" value="CarbesteraseB"/>
</dbReference>
<keyword evidence="2" id="KW-0719">Serine esterase</keyword>
<feature type="signal peptide" evidence="6">
    <location>
        <begin position="1"/>
        <end position="19"/>
    </location>
</feature>
<evidence type="ECO:0000313" key="9">
    <source>
        <dbReference type="Proteomes" id="UP000708208"/>
    </source>
</evidence>
<keyword evidence="3" id="KW-0378">Hydrolase</keyword>
<name>A0A8J2NTW8_9HEXA</name>
<keyword evidence="6" id="KW-0732">Signal</keyword>
<keyword evidence="9" id="KW-1185">Reference proteome</keyword>
<dbReference type="GO" id="GO:0052689">
    <property type="term" value="F:carboxylic ester hydrolase activity"/>
    <property type="evidence" value="ECO:0007669"/>
    <property type="project" value="UniProtKB-KW"/>
</dbReference>
<evidence type="ECO:0000256" key="2">
    <source>
        <dbReference type="ARBA" id="ARBA00022487"/>
    </source>
</evidence>